<dbReference type="EMBL" id="JACCBS010000001">
    <property type="protein sequence ID" value="NYE56322.1"/>
    <property type="molecule type" value="Genomic_DNA"/>
</dbReference>
<reference evidence="2 3" key="1">
    <citation type="submission" date="2020-07" db="EMBL/GenBank/DDBJ databases">
        <title>Genomic Encyclopedia of Type Strains, Phase III (KMG-III): the genomes of soil and plant-associated and newly described type strains.</title>
        <authorList>
            <person name="Whitman W."/>
        </authorList>
    </citation>
    <scope>NUCLEOTIDE SEQUENCE [LARGE SCALE GENOMIC DNA]</scope>
    <source>
        <strain evidence="2 3">DSM 11255</strain>
    </source>
</reference>
<sequence>MAGREEGRDIFKKVGNYFLTGLAVITPAAITIYILFALFSFFDRPLRGFFAQIFGIDIPGLGVLTVALLVPIVGMLATNFIGRKILKKFEQLFIKIPVTRSLYKTSKQLIETFLHPERDAFKSVVLARYPKDGSYALGFITGSGLDEINEKTREKLLPVFLPTTPNPTSGWLLYLPEKDIIPLNLSVEDALKIIVSGGIVKPERGGEKDEL</sequence>
<proteinExistence type="predicted"/>
<evidence type="ECO:0000313" key="2">
    <source>
        <dbReference type="EMBL" id="NYE56322.1"/>
    </source>
</evidence>
<dbReference type="InterPro" id="IPR007462">
    <property type="entry name" value="COV1-like"/>
</dbReference>
<dbReference type="Proteomes" id="UP000604066">
    <property type="component" value="Unassembled WGS sequence"/>
</dbReference>
<accession>A0ABX2R8Y3</accession>
<evidence type="ECO:0000256" key="1">
    <source>
        <dbReference type="SAM" id="Phobius"/>
    </source>
</evidence>
<dbReference type="Pfam" id="PF04367">
    <property type="entry name" value="DUF502"/>
    <property type="match status" value="1"/>
</dbReference>
<keyword evidence="3" id="KW-1185">Reference proteome</keyword>
<dbReference type="PANTHER" id="PTHR31876">
    <property type="entry name" value="COV-LIKE PROTEIN 1"/>
    <property type="match status" value="1"/>
</dbReference>
<dbReference type="RefSeq" id="WP_034541419.1">
    <property type="nucleotide sequence ID" value="NZ_ATYG01000002.1"/>
</dbReference>
<feature type="transmembrane region" description="Helical" evidence="1">
    <location>
        <begin position="61"/>
        <end position="82"/>
    </location>
</feature>
<protein>
    <submittedName>
        <fullName evidence="2">Membrane protein</fullName>
    </submittedName>
</protein>
<keyword evidence="1" id="KW-0812">Transmembrane</keyword>
<gene>
    <name evidence="2" type="ORF">HDG70_000028</name>
</gene>
<dbReference type="PANTHER" id="PTHR31876:SF26">
    <property type="entry name" value="PROTEIN LIKE COV 2"/>
    <property type="match status" value="1"/>
</dbReference>
<keyword evidence="1" id="KW-0472">Membrane</keyword>
<comment type="caution">
    <text evidence="2">The sequence shown here is derived from an EMBL/GenBank/DDBJ whole genome shotgun (WGS) entry which is preliminary data.</text>
</comment>
<organism evidence="2 3">
    <name type="scientific">Carboxydothermus ferrireducens DSM 11255</name>
    <dbReference type="NCBI Taxonomy" id="1119529"/>
    <lineage>
        <taxon>Bacteria</taxon>
        <taxon>Bacillati</taxon>
        <taxon>Bacillota</taxon>
        <taxon>Clostridia</taxon>
        <taxon>Thermoanaerobacterales</taxon>
        <taxon>Thermoanaerobacteraceae</taxon>
        <taxon>Carboxydothermus</taxon>
    </lineage>
</organism>
<feature type="transmembrane region" description="Helical" evidence="1">
    <location>
        <begin position="17"/>
        <end position="41"/>
    </location>
</feature>
<name>A0ABX2R8Y3_9THEO</name>
<keyword evidence="1" id="KW-1133">Transmembrane helix</keyword>
<evidence type="ECO:0000313" key="3">
    <source>
        <dbReference type="Proteomes" id="UP000604066"/>
    </source>
</evidence>